<dbReference type="PROSITE" id="PS50048">
    <property type="entry name" value="ZN2_CY6_FUNGAL_2"/>
    <property type="match status" value="1"/>
</dbReference>
<dbReference type="InterPro" id="IPR001138">
    <property type="entry name" value="Zn2Cys6_DnaBD"/>
</dbReference>
<dbReference type="Proteomes" id="UP000663888">
    <property type="component" value="Unassembled WGS sequence"/>
</dbReference>
<evidence type="ECO:0000313" key="5">
    <source>
        <dbReference type="EMBL" id="CAE6474772.1"/>
    </source>
</evidence>
<protein>
    <recommendedName>
        <fullName evidence="4">Zn(2)-C6 fungal-type domain-containing protein</fullName>
    </recommendedName>
</protein>
<dbReference type="AlphaFoldDB" id="A0A8H3GYL2"/>
<feature type="domain" description="Zn(2)-C6 fungal-type" evidence="4">
    <location>
        <begin position="8"/>
        <end position="38"/>
    </location>
</feature>
<dbReference type="GO" id="GO:0008270">
    <property type="term" value="F:zinc ion binding"/>
    <property type="evidence" value="ECO:0007669"/>
    <property type="project" value="InterPro"/>
</dbReference>
<evidence type="ECO:0000256" key="3">
    <source>
        <dbReference type="SAM" id="MobiDB-lite"/>
    </source>
</evidence>
<reference evidence="5" key="1">
    <citation type="submission" date="2021-01" db="EMBL/GenBank/DDBJ databases">
        <authorList>
            <person name="Kaushik A."/>
        </authorList>
    </citation>
    <scope>NUCLEOTIDE SEQUENCE</scope>
    <source>
        <strain evidence="5">AG4-R118</strain>
    </source>
</reference>
<dbReference type="InterPro" id="IPR036864">
    <property type="entry name" value="Zn2-C6_fun-type_DNA-bd_sf"/>
</dbReference>
<comment type="subcellular location">
    <subcellularLocation>
        <location evidence="1">Nucleus</location>
    </subcellularLocation>
</comment>
<dbReference type="SUPFAM" id="SSF57701">
    <property type="entry name" value="Zn2/Cys6 DNA-binding domain"/>
    <property type="match status" value="1"/>
</dbReference>
<organism evidence="5 6">
    <name type="scientific">Rhizoctonia solani</name>
    <dbReference type="NCBI Taxonomy" id="456999"/>
    <lineage>
        <taxon>Eukaryota</taxon>
        <taxon>Fungi</taxon>
        <taxon>Dikarya</taxon>
        <taxon>Basidiomycota</taxon>
        <taxon>Agaricomycotina</taxon>
        <taxon>Agaricomycetes</taxon>
        <taxon>Cantharellales</taxon>
        <taxon>Ceratobasidiaceae</taxon>
        <taxon>Rhizoctonia</taxon>
    </lineage>
</organism>
<dbReference type="PANTHER" id="PTHR37534:SF7">
    <property type="entry name" value="TRANSCRIPTIONAL ACTIVATOR PROTEIN UGA3"/>
    <property type="match status" value="1"/>
</dbReference>
<dbReference type="OrthoDB" id="5423599at2759"/>
<feature type="region of interest" description="Disordered" evidence="3">
    <location>
        <begin position="53"/>
        <end position="99"/>
    </location>
</feature>
<name>A0A8H3GYL2_9AGAM</name>
<dbReference type="PANTHER" id="PTHR37534">
    <property type="entry name" value="TRANSCRIPTIONAL ACTIVATOR PROTEIN UGA3"/>
    <property type="match status" value="1"/>
</dbReference>
<dbReference type="GO" id="GO:0005634">
    <property type="term" value="C:nucleus"/>
    <property type="evidence" value="ECO:0007669"/>
    <property type="project" value="UniProtKB-SubCell"/>
</dbReference>
<dbReference type="SMART" id="SM00066">
    <property type="entry name" value="GAL4"/>
    <property type="match status" value="1"/>
</dbReference>
<evidence type="ECO:0000313" key="6">
    <source>
        <dbReference type="Proteomes" id="UP000663888"/>
    </source>
</evidence>
<dbReference type="InterPro" id="IPR021858">
    <property type="entry name" value="Fun_TF"/>
</dbReference>
<proteinExistence type="predicted"/>
<accession>A0A8H3GYL2</accession>
<dbReference type="EMBL" id="CAJMWX010001212">
    <property type="protein sequence ID" value="CAE6474772.1"/>
    <property type="molecule type" value="Genomic_DNA"/>
</dbReference>
<feature type="compositionally biased region" description="Polar residues" evidence="3">
    <location>
        <begin position="89"/>
        <end position="99"/>
    </location>
</feature>
<evidence type="ECO:0000256" key="2">
    <source>
        <dbReference type="ARBA" id="ARBA00023242"/>
    </source>
</evidence>
<sequence length="647" mass="71842">MSHLNSASCVTCEARNKKCDGMRGPNGCRRCLQAGIACEGFLSTNSRIPKLKHNIREDRSQPNTTYLGHPLGSNNFPETMTPTDFPASDNASQSRGNSSALPTTCDLYYLDRSVYAPTPRQSASLYDPVLNSGQIHMSSTSQITAPVSQMEENVETNIFQPRSGISMIVPSQANPPGSRFNRVQYQATIPLTPDLETPGLRLDAMHGPGARPRGEITGREQISQSQSRPTLGWAVSRLDNEPETGDAENLGEKLLAELVPDRRVESNTLPFIIHAFASWLACFVLDPTSILPIVADYIRRSQSFERETHHTLLLVSDSALAISRSTDYELSGFATLHNHLVGRVMETRRRGDTELTREMALATMDHSHQFISTLFKVGSLASVLSVMDLYAPVFRRACPEPREGLVNLPRNLINMNIHLRYYAALDVLQSLIAHRPMFFRYDLDFLSPHEEKIIKSGTGTGLRWLYGLPDQLMIILGRMNSLFEDFGSCVDPKTVQELKKEIEACMPIVSAETGTDPSLNVGRIVVQESWGMAALVYLYMGLCGAKSSDSQVVKVQKAFMKLLGAVQPRRNPDSFLVLPIFVMGVATTSPEDRSTLLGRLWGVPECNRPETVGNDIVRMLNDIWKRTTERPAVWADIRTACLRVTGM</sequence>
<dbReference type="GO" id="GO:0000976">
    <property type="term" value="F:transcription cis-regulatory region binding"/>
    <property type="evidence" value="ECO:0007669"/>
    <property type="project" value="TreeGrafter"/>
</dbReference>
<gene>
    <name evidence="5" type="ORF">RDB_LOCUS114490</name>
</gene>
<keyword evidence="2" id="KW-0539">Nucleus</keyword>
<feature type="compositionally biased region" description="Polar residues" evidence="3">
    <location>
        <begin position="61"/>
        <end position="82"/>
    </location>
</feature>
<dbReference type="GO" id="GO:0045944">
    <property type="term" value="P:positive regulation of transcription by RNA polymerase II"/>
    <property type="evidence" value="ECO:0007669"/>
    <property type="project" value="TreeGrafter"/>
</dbReference>
<evidence type="ECO:0000256" key="1">
    <source>
        <dbReference type="ARBA" id="ARBA00004123"/>
    </source>
</evidence>
<dbReference type="Pfam" id="PF11951">
    <property type="entry name" value="Fungal_trans_2"/>
    <property type="match status" value="1"/>
</dbReference>
<evidence type="ECO:0000259" key="4">
    <source>
        <dbReference type="PROSITE" id="PS50048"/>
    </source>
</evidence>
<comment type="caution">
    <text evidence="5">The sequence shown here is derived from an EMBL/GenBank/DDBJ whole genome shotgun (WGS) entry which is preliminary data.</text>
</comment>
<dbReference type="GO" id="GO:0000981">
    <property type="term" value="F:DNA-binding transcription factor activity, RNA polymerase II-specific"/>
    <property type="evidence" value="ECO:0007669"/>
    <property type="project" value="InterPro"/>
</dbReference>